<evidence type="ECO:0000313" key="10">
    <source>
        <dbReference type="Proteomes" id="UP001248709"/>
    </source>
</evidence>
<dbReference type="PANTHER" id="PTHR30405:SF25">
    <property type="entry name" value="RNA-GUIDED DNA ENDONUCLEASE INSQ-RELATED"/>
    <property type="match status" value="1"/>
</dbReference>
<feature type="region of interest" description="Disordered" evidence="6">
    <location>
        <begin position="28"/>
        <end position="48"/>
    </location>
</feature>
<dbReference type="Pfam" id="PF07282">
    <property type="entry name" value="Cas12f1-like_TNB"/>
    <property type="match status" value="1"/>
</dbReference>
<evidence type="ECO:0000256" key="1">
    <source>
        <dbReference type="ARBA" id="ARBA00008761"/>
    </source>
</evidence>
<dbReference type="PANTHER" id="PTHR30405">
    <property type="entry name" value="TRANSPOSASE"/>
    <property type="match status" value="1"/>
</dbReference>
<accession>A0ABU3H4B1</accession>
<sequence length="179" mass="20545">VDLGLRHLAITSEGETFDTPQYLRKSEKRLKRMQRSVSRKKRGSNRRKKAVHILALMHERVANQRKDYAHKLSRSLVNRFGLIAFEDLNTLGMVKNHHLAKSIADAGWYQLVQFTKYKAESAGRIVKQVDPRNTSQLCSHCGEIVKKELKERIHNCQHCGYVADRDVNAAINILQRATA</sequence>
<dbReference type="Proteomes" id="UP001248709">
    <property type="component" value="Unassembled WGS sequence"/>
</dbReference>
<evidence type="ECO:0000256" key="6">
    <source>
        <dbReference type="SAM" id="MobiDB-lite"/>
    </source>
</evidence>
<evidence type="ECO:0000256" key="3">
    <source>
        <dbReference type="ARBA" id="ARBA00022578"/>
    </source>
</evidence>
<comment type="similarity">
    <text evidence="1">In the C-terminal section; belongs to the transposase 35 family.</text>
</comment>
<keyword evidence="5" id="KW-0233">DNA recombination</keyword>
<organism evidence="9 10">
    <name type="scientific">Paenibacillus forsythiae</name>
    <dbReference type="NCBI Taxonomy" id="365616"/>
    <lineage>
        <taxon>Bacteria</taxon>
        <taxon>Bacillati</taxon>
        <taxon>Bacillota</taxon>
        <taxon>Bacilli</taxon>
        <taxon>Bacillales</taxon>
        <taxon>Paenibacillaceae</taxon>
        <taxon>Paenibacillus</taxon>
    </lineage>
</organism>
<dbReference type="InterPro" id="IPR010095">
    <property type="entry name" value="Cas12f1-like_TNB"/>
</dbReference>
<feature type="non-terminal residue" evidence="9">
    <location>
        <position position="1"/>
    </location>
</feature>
<reference evidence="9 10" key="1">
    <citation type="submission" date="2023-07" db="EMBL/GenBank/DDBJ databases">
        <title>Genomic Encyclopedia of Type Strains, Phase IV (KMG-IV): sequencing the most valuable type-strain genomes for metagenomic binning, comparative biology and taxonomic classification.</title>
        <authorList>
            <person name="Goeker M."/>
        </authorList>
    </citation>
    <scope>NUCLEOTIDE SEQUENCE [LARGE SCALE GENOMIC DNA]</scope>
    <source>
        <strain evidence="9 10">T98</strain>
    </source>
</reference>
<dbReference type="Pfam" id="PF01385">
    <property type="entry name" value="OrfB_IS605"/>
    <property type="match status" value="1"/>
</dbReference>
<keyword evidence="3" id="KW-0815">Transposition</keyword>
<dbReference type="InterPro" id="IPR001959">
    <property type="entry name" value="Transposase"/>
</dbReference>
<feature type="domain" description="Probable transposase IS891/IS1136/IS1341" evidence="7">
    <location>
        <begin position="1"/>
        <end position="96"/>
    </location>
</feature>
<dbReference type="NCBIfam" id="TIGR01766">
    <property type="entry name" value="IS200/IS605 family accessory protein TnpB-like domain"/>
    <property type="match status" value="1"/>
</dbReference>
<comment type="similarity">
    <text evidence="2">In the N-terminal section; belongs to the transposase 2 family.</text>
</comment>
<proteinExistence type="inferred from homology"/>
<evidence type="ECO:0000256" key="2">
    <source>
        <dbReference type="ARBA" id="ARBA00011044"/>
    </source>
</evidence>
<keyword evidence="4" id="KW-0238">DNA-binding</keyword>
<gene>
    <name evidence="9" type="ORF">J2Z22_000390</name>
</gene>
<evidence type="ECO:0000259" key="8">
    <source>
        <dbReference type="Pfam" id="PF07282"/>
    </source>
</evidence>
<dbReference type="RefSeq" id="WP_312000680.1">
    <property type="nucleotide sequence ID" value="NZ_JAUSUY010000002.1"/>
</dbReference>
<keyword evidence="10" id="KW-1185">Reference proteome</keyword>
<feature type="domain" description="Cas12f1-like TNB" evidence="8">
    <location>
        <begin position="108"/>
        <end position="173"/>
    </location>
</feature>
<protein>
    <submittedName>
        <fullName evidence="9">IS605 OrfB family transposase</fullName>
    </submittedName>
</protein>
<dbReference type="NCBIfam" id="NF040570">
    <property type="entry name" value="guided_TnpB"/>
    <property type="match status" value="1"/>
</dbReference>
<name>A0ABU3H4B1_9BACL</name>
<comment type="caution">
    <text evidence="9">The sequence shown here is derived from an EMBL/GenBank/DDBJ whole genome shotgun (WGS) entry which is preliminary data.</text>
</comment>
<dbReference type="EMBL" id="JAUSUY010000002">
    <property type="protein sequence ID" value="MDT3424877.1"/>
    <property type="molecule type" value="Genomic_DNA"/>
</dbReference>
<dbReference type="InterPro" id="IPR051399">
    <property type="entry name" value="RNA-guided_DNA_endo/Transpos"/>
</dbReference>
<evidence type="ECO:0000259" key="7">
    <source>
        <dbReference type="Pfam" id="PF01385"/>
    </source>
</evidence>
<evidence type="ECO:0000256" key="5">
    <source>
        <dbReference type="ARBA" id="ARBA00023172"/>
    </source>
</evidence>
<evidence type="ECO:0000256" key="4">
    <source>
        <dbReference type="ARBA" id="ARBA00023125"/>
    </source>
</evidence>
<evidence type="ECO:0000313" key="9">
    <source>
        <dbReference type="EMBL" id="MDT3424877.1"/>
    </source>
</evidence>